<proteinExistence type="predicted"/>
<feature type="transmembrane region" description="Helical" evidence="1">
    <location>
        <begin position="12"/>
        <end position="33"/>
    </location>
</feature>
<name>A0A4D4JAH6_9PSEU</name>
<evidence type="ECO:0000313" key="2">
    <source>
        <dbReference type="EMBL" id="GDY33671.1"/>
    </source>
</evidence>
<protein>
    <recommendedName>
        <fullName evidence="4">Integral membrane protein</fullName>
    </recommendedName>
</protein>
<accession>A0A4D4JAH6</accession>
<sequence>MRAGPPLEIRVAALLIGAASLLFLLVGAVRWVREGGADILTVPVVAAALQLPVAAGLLIGVRASRIAGMVVVALAALLDLVIALGEGPWWTRVVAGALAATHGYVFVLLNTAPARQYLGGTR</sequence>
<evidence type="ECO:0000313" key="3">
    <source>
        <dbReference type="Proteomes" id="UP000298860"/>
    </source>
</evidence>
<dbReference type="OrthoDB" id="3698872at2"/>
<keyword evidence="1" id="KW-0472">Membrane</keyword>
<feature type="transmembrane region" description="Helical" evidence="1">
    <location>
        <begin position="66"/>
        <end position="83"/>
    </location>
</feature>
<feature type="transmembrane region" description="Helical" evidence="1">
    <location>
        <begin position="89"/>
        <end position="109"/>
    </location>
</feature>
<evidence type="ECO:0008006" key="4">
    <source>
        <dbReference type="Google" id="ProtNLM"/>
    </source>
</evidence>
<dbReference type="RefSeq" id="WP_137816595.1">
    <property type="nucleotide sequence ID" value="NZ_BJFL01000051.1"/>
</dbReference>
<keyword evidence="1" id="KW-1133">Transmembrane helix</keyword>
<keyword evidence="1" id="KW-0812">Transmembrane</keyword>
<dbReference type="EMBL" id="BJFL01000051">
    <property type="protein sequence ID" value="GDY33671.1"/>
    <property type="molecule type" value="Genomic_DNA"/>
</dbReference>
<comment type="caution">
    <text evidence="2">The sequence shown here is derived from an EMBL/GenBank/DDBJ whole genome shotgun (WGS) entry which is preliminary data.</text>
</comment>
<keyword evidence="3" id="KW-1185">Reference proteome</keyword>
<dbReference type="Proteomes" id="UP000298860">
    <property type="component" value="Unassembled WGS sequence"/>
</dbReference>
<feature type="transmembrane region" description="Helical" evidence="1">
    <location>
        <begin position="39"/>
        <end position="59"/>
    </location>
</feature>
<evidence type="ECO:0000256" key="1">
    <source>
        <dbReference type="SAM" id="Phobius"/>
    </source>
</evidence>
<reference evidence="3" key="1">
    <citation type="submission" date="2019-04" db="EMBL/GenBank/DDBJ databases">
        <title>Draft genome sequence of Pseudonocardiaceae bacterium SL3-2-4.</title>
        <authorList>
            <person name="Ningsih F."/>
            <person name="Yokota A."/>
            <person name="Sakai Y."/>
            <person name="Nanatani K."/>
            <person name="Yabe S."/>
            <person name="Oetari A."/>
            <person name="Sjamsuridzal W."/>
        </authorList>
    </citation>
    <scope>NUCLEOTIDE SEQUENCE [LARGE SCALE GENOMIC DNA]</scope>
    <source>
        <strain evidence="3">SL3-2-4</strain>
    </source>
</reference>
<organism evidence="2 3">
    <name type="scientific">Gandjariella thermophila</name>
    <dbReference type="NCBI Taxonomy" id="1931992"/>
    <lineage>
        <taxon>Bacteria</taxon>
        <taxon>Bacillati</taxon>
        <taxon>Actinomycetota</taxon>
        <taxon>Actinomycetes</taxon>
        <taxon>Pseudonocardiales</taxon>
        <taxon>Pseudonocardiaceae</taxon>
        <taxon>Gandjariella</taxon>
    </lineage>
</organism>
<gene>
    <name evidence="2" type="ORF">GTS_53040</name>
</gene>
<dbReference type="AlphaFoldDB" id="A0A4D4JAH6"/>